<feature type="transmembrane region" description="Helical" evidence="7">
    <location>
        <begin position="95"/>
        <end position="119"/>
    </location>
</feature>
<organism evidence="8 9">
    <name type="scientific">Nitratidesulfovibrio liaohensis</name>
    <dbReference type="NCBI Taxonomy" id="2604158"/>
    <lineage>
        <taxon>Bacteria</taxon>
        <taxon>Pseudomonadati</taxon>
        <taxon>Thermodesulfobacteriota</taxon>
        <taxon>Desulfovibrionia</taxon>
        <taxon>Desulfovibrionales</taxon>
        <taxon>Desulfovibrionaceae</taxon>
        <taxon>Nitratidesulfovibrio</taxon>
    </lineage>
</organism>
<keyword evidence="9" id="KW-1185">Reference proteome</keyword>
<dbReference type="RefSeq" id="WP_309542818.1">
    <property type="nucleotide sequence ID" value="NZ_CP133659.1"/>
</dbReference>
<feature type="transmembrane region" description="Helical" evidence="7">
    <location>
        <begin position="279"/>
        <end position="299"/>
    </location>
</feature>
<dbReference type="Proteomes" id="UP001180616">
    <property type="component" value="Chromosome"/>
</dbReference>
<dbReference type="InterPro" id="IPR004776">
    <property type="entry name" value="Mem_transp_PIN-like"/>
</dbReference>
<accession>A0ABY9R6Y2</accession>
<dbReference type="EMBL" id="CP133659">
    <property type="protein sequence ID" value="WMW66967.1"/>
    <property type="molecule type" value="Genomic_DNA"/>
</dbReference>
<keyword evidence="5 7" id="KW-1133">Transmembrane helix</keyword>
<keyword evidence="4 7" id="KW-0812">Transmembrane</keyword>
<evidence type="ECO:0000256" key="3">
    <source>
        <dbReference type="ARBA" id="ARBA00022475"/>
    </source>
</evidence>
<evidence type="ECO:0000256" key="6">
    <source>
        <dbReference type="ARBA" id="ARBA00023136"/>
    </source>
</evidence>
<name>A0ABY9R6Y2_9BACT</name>
<evidence type="ECO:0000313" key="8">
    <source>
        <dbReference type="EMBL" id="WMW66967.1"/>
    </source>
</evidence>
<evidence type="ECO:0000256" key="1">
    <source>
        <dbReference type="ARBA" id="ARBA00004141"/>
    </source>
</evidence>
<gene>
    <name evidence="8" type="ORF">KPS_001601</name>
</gene>
<feature type="transmembrane region" description="Helical" evidence="7">
    <location>
        <begin position="65"/>
        <end position="83"/>
    </location>
</feature>
<feature type="transmembrane region" description="Helical" evidence="7">
    <location>
        <begin position="125"/>
        <end position="147"/>
    </location>
</feature>
<feature type="transmembrane region" description="Helical" evidence="7">
    <location>
        <begin position="168"/>
        <end position="188"/>
    </location>
</feature>
<comment type="subcellular location">
    <subcellularLocation>
        <location evidence="1">Membrane</location>
        <topology evidence="1">Multi-pass membrane protein</topology>
    </subcellularLocation>
</comment>
<proteinExistence type="predicted"/>
<dbReference type="Pfam" id="PF03547">
    <property type="entry name" value="Mem_trans"/>
    <property type="match status" value="1"/>
</dbReference>
<sequence length="337" mass="34326">MLDILSALVPVFGIIVLGMCVERMGSLPKGTPAALNQFVFRVSLPALLFHAVARKTPEELARGGFAVGTVAGMLLAFALGYLLCSRGGRRHGPEVAVLAQAASFPNSAFLGLPIVTSLLPGNDDAVLAGGMVSVLCLAVLLVTMARLEAIRRGGGLSWRVLREVAAALGRNPILLASVAGVAVSLSGLGLARPVAAMASMLGATASPCALFGIGMVLAAQLTAEGAGCPADGAGGGTGECDPQALSPLVRQVAVNAVKLFAHPALTWLCLWALGVRGHWLGMGVLFAAMPTAAVAYVVAESYGAGARDTSRAIVVSTMLSALTLFGTVVLLRHLELL</sequence>
<keyword evidence="2" id="KW-0813">Transport</keyword>
<dbReference type="PANTHER" id="PTHR36838:SF1">
    <property type="entry name" value="SLR1864 PROTEIN"/>
    <property type="match status" value="1"/>
</dbReference>
<evidence type="ECO:0000256" key="4">
    <source>
        <dbReference type="ARBA" id="ARBA00022692"/>
    </source>
</evidence>
<dbReference type="PANTHER" id="PTHR36838">
    <property type="entry name" value="AUXIN EFFLUX CARRIER FAMILY PROTEIN"/>
    <property type="match status" value="1"/>
</dbReference>
<keyword evidence="3" id="KW-1003">Cell membrane</keyword>
<reference evidence="8" key="1">
    <citation type="submission" date="2023-09" db="EMBL/GenBank/DDBJ databases">
        <authorList>
            <consortium name="CW5 consortium"/>
            <person name="Lu C.-W."/>
        </authorList>
    </citation>
    <scope>NUCLEOTIDE SEQUENCE</scope>
    <source>
        <strain evidence="8">KPS</strain>
    </source>
</reference>
<keyword evidence="6 7" id="KW-0472">Membrane</keyword>
<protein>
    <submittedName>
        <fullName evidence="8">AEC family transporter</fullName>
    </submittedName>
</protein>
<evidence type="ECO:0000313" key="9">
    <source>
        <dbReference type="Proteomes" id="UP001180616"/>
    </source>
</evidence>
<feature type="transmembrane region" description="Helical" evidence="7">
    <location>
        <begin position="194"/>
        <end position="217"/>
    </location>
</feature>
<evidence type="ECO:0000256" key="5">
    <source>
        <dbReference type="ARBA" id="ARBA00022989"/>
    </source>
</evidence>
<evidence type="ECO:0000256" key="2">
    <source>
        <dbReference type="ARBA" id="ARBA00022448"/>
    </source>
</evidence>
<feature type="transmembrane region" description="Helical" evidence="7">
    <location>
        <begin position="6"/>
        <end position="21"/>
    </location>
</feature>
<feature type="transmembrane region" description="Helical" evidence="7">
    <location>
        <begin position="311"/>
        <end position="331"/>
    </location>
</feature>
<evidence type="ECO:0000256" key="7">
    <source>
        <dbReference type="SAM" id="Phobius"/>
    </source>
</evidence>